<sequence>MARDKSLQDLLDEQDDVVEYFFNETIAPHFRARTGLTAAFIPPAFTNWRDEQRGWAETAVLFDQSHHMPELFIEGPDATKLLEGLSINSFSTFDVGRAKQFVSVTPRGHVIGDCVAYRLTEDRYELISGMAVLNWVQYQAELGGYDVSIERDDPTPYNPKGRRILYRYQLDGPNARAIFEDVLDEPVDDIPFFRTARVSIAGKEVLVLRHGMAGQHGYEISGPYDEADAVRGAILAVGEKHGLVRGGTQAYFSTLFESGWMAYPLPAIFTGEELRGFREWLSADGWEANSQLGGSFRTDDIEDYYVTPYNLGYGKLVKFDHDFIGREALEALDPAAERRNVTLVWNRDDVVKVLASQLGSGPRYKSLEFPVSYFGFPHLDEVRVEEGGAIVGLSAHVGYSNNEGDVLSLAYLDPEVAAPGTEVIVTWGEPGGGSRKPHVEKHEQTTVRAVVAPSPYTSAARQDKGSSIVGS</sequence>
<dbReference type="PANTHER" id="PTHR43757:SF2">
    <property type="entry name" value="AMINOMETHYLTRANSFERASE, MITOCHONDRIAL"/>
    <property type="match status" value="1"/>
</dbReference>
<dbReference type="EMBL" id="BMJY01000011">
    <property type="protein sequence ID" value="GGH47393.1"/>
    <property type="molecule type" value="Genomic_DNA"/>
</dbReference>
<dbReference type="Pfam" id="PF01571">
    <property type="entry name" value="GCV_T"/>
    <property type="match status" value="1"/>
</dbReference>
<gene>
    <name evidence="2" type="primary">gcvT</name>
    <name evidence="2" type="ORF">GCM10010921_24080</name>
</gene>
<dbReference type="InterPro" id="IPR006222">
    <property type="entry name" value="GCVT_N"/>
</dbReference>
<dbReference type="InterPro" id="IPR027266">
    <property type="entry name" value="TrmE/GcvT-like"/>
</dbReference>
<keyword evidence="3" id="KW-1185">Reference proteome</keyword>
<accession>A0A917IHL2</accession>
<evidence type="ECO:0000313" key="2">
    <source>
        <dbReference type="EMBL" id="GGH47393.1"/>
    </source>
</evidence>
<dbReference type="RefSeq" id="WP_188756539.1">
    <property type="nucleotide sequence ID" value="NZ_BMJY01000011.1"/>
</dbReference>
<protein>
    <submittedName>
        <fullName evidence="2">Glycine cleavage system protein T</fullName>
    </submittedName>
</protein>
<dbReference type="AlphaFoldDB" id="A0A917IHL2"/>
<dbReference type="Gene3D" id="3.30.1360.120">
    <property type="entry name" value="Probable tRNA modification gtpase trme, domain 1"/>
    <property type="match status" value="1"/>
</dbReference>
<comment type="caution">
    <text evidence="2">The sequence shown here is derived from an EMBL/GenBank/DDBJ whole genome shotgun (WGS) entry which is preliminary data.</text>
</comment>
<evidence type="ECO:0000259" key="1">
    <source>
        <dbReference type="Pfam" id="PF01571"/>
    </source>
</evidence>
<reference evidence="2" key="2">
    <citation type="submission" date="2020-09" db="EMBL/GenBank/DDBJ databases">
        <authorList>
            <person name="Sun Q."/>
            <person name="Zhou Y."/>
        </authorList>
    </citation>
    <scope>NUCLEOTIDE SEQUENCE</scope>
    <source>
        <strain evidence="2">CGMCC 1.15794</strain>
    </source>
</reference>
<evidence type="ECO:0000313" key="3">
    <source>
        <dbReference type="Proteomes" id="UP000657592"/>
    </source>
</evidence>
<dbReference type="SUPFAM" id="SSF103025">
    <property type="entry name" value="Folate-binding domain"/>
    <property type="match status" value="1"/>
</dbReference>
<dbReference type="PANTHER" id="PTHR43757">
    <property type="entry name" value="AMINOMETHYLTRANSFERASE"/>
    <property type="match status" value="1"/>
</dbReference>
<reference evidence="2" key="1">
    <citation type="journal article" date="2014" name="Int. J. Syst. Evol. Microbiol.">
        <title>Complete genome sequence of Corynebacterium casei LMG S-19264T (=DSM 44701T), isolated from a smear-ripened cheese.</title>
        <authorList>
            <consortium name="US DOE Joint Genome Institute (JGI-PGF)"/>
            <person name="Walter F."/>
            <person name="Albersmeier A."/>
            <person name="Kalinowski J."/>
            <person name="Ruckert C."/>
        </authorList>
    </citation>
    <scope>NUCLEOTIDE SEQUENCE</scope>
    <source>
        <strain evidence="2">CGMCC 1.15794</strain>
    </source>
</reference>
<dbReference type="InterPro" id="IPR028896">
    <property type="entry name" value="GcvT/YgfZ/DmdA"/>
</dbReference>
<proteinExistence type="predicted"/>
<dbReference type="Proteomes" id="UP000657592">
    <property type="component" value="Unassembled WGS sequence"/>
</dbReference>
<name>A0A917IHL2_9MICO</name>
<organism evidence="2 3">
    <name type="scientific">Microbacterium album</name>
    <dbReference type="NCBI Taxonomy" id="2053191"/>
    <lineage>
        <taxon>Bacteria</taxon>
        <taxon>Bacillati</taxon>
        <taxon>Actinomycetota</taxon>
        <taxon>Actinomycetes</taxon>
        <taxon>Micrococcales</taxon>
        <taxon>Microbacteriaceae</taxon>
        <taxon>Microbacterium</taxon>
    </lineage>
</organism>
<feature type="domain" description="GCVT N-terminal" evidence="1">
    <location>
        <begin position="43"/>
        <end position="263"/>
    </location>
</feature>